<comment type="caution">
    <text evidence="2">The sequence shown here is derived from an EMBL/GenBank/DDBJ whole genome shotgun (WGS) entry which is preliminary data.</text>
</comment>
<feature type="compositionally biased region" description="Polar residues" evidence="1">
    <location>
        <begin position="136"/>
        <end position="147"/>
    </location>
</feature>
<dbReference type="EMBL" id="JAABOA010001449">
    <property type="protein sequence ID" value="KAF9581527.1"/>
    <property type="molecule type" value="Genomic_DNA"/>
</dbReference>
<evidence type="ECO:0000256" key="1">
    <source>
        <dbReference type="SAM" id="MobiDB-lite"/>
    </source>
</evidence>
<keyword evidence="3" id="KW-1185">Reference proteome</keyword>
<accession>A0A9P6FTT5</accession>
<organism evidence="2 3">
    <name type="scientific">Lunasporangiospora selenospora</name>
    <dbReference type="NCBI Taxonomy" id="979761"/>
    <lineage>
        <taxon>Eukaryota</taxon>
        <taxon>Fungi</taxon>
        <taxon>Fungi incertae sedis</taxon>
        <taxon>Mucoromycota</taxon>
        <taxon>Mortierellomycotina</taxon>
        <taxon>Mortierellomycetes</taxon>
        <taxon>Mortierellales</taxon>
        <taxon>Mortierellaceae</taxon>
        <taxon>Lunasporangiospora</taxon>
    </lineage>
</organism>
<proteinExistence type="predicted"/>
<sequence length="869" mass="96275">MQVQAAPTTLLLPQTLLSTPTPSSKTRTAAIPPTTITNTTAASSTTVPTTPLSNMGTKTFPKAISPENDPNPSWTFFPPSATYVPPKSTTSPTLSPTLTPSFSRASPQSHRSPSFGPLPVQNGLQSNSFGPGLGHNNKNSIPTSTPSTHHRILDHCFHLSIETRLQQAEAQYLASTQEQAVEQQIKPDMSALKQDDWRRRQRSLVDEAVVLGRKGSNVEAIVDGILKSHRSSGPLQNLPRHLKHRLHLCQLTSMVFGRFDVTSSTNSTAGLNIYTSFQCRRRHGASGTAAIQHHFSNQSSADNTGDSNKAHCFFAQPVPSSGYCRRHHRKDCQRTCCTLAKYQQEQQQALEQKKKKLASQQHHTAYYVSMGGSTNTLDQKQTQQQSIPKKRVSGLVDAIAAFLKCSAISYRDIANGMIEKGKQQDIKETRVLEGWYQLLLEMMTQAVIETYLCDGETGVDMILDVFSYGDDDAEVVNGASTSATKDLSMEESMSIRQGNNGAEQPTSSTDANVLDRPDDILFNKTPEFEAFMETKKDRLQEFLTLNGKTMEQHFSHLAAKYPLIVFERQMTHYITRSQKLLADPKLSRKTEEIGFTILPPATSTYADGSLSMPVSDDEDEEIGHFSRLEEIKEEEESPSSALDRSPASPTNASTNPQRERDERMKLTSIISLDEDRMRSVSTPAHGSPYRAKEYMPSPPPSVAVSRSSTVSPLTSTSSYSEEDDSNSIAEAARILISSTNSSNGSPVHMQAPALSPPPPHRHAYQQQPSPPSHYSPYPYNSYPQNPYPQQHNAGVVADMKMRDQGRKHKYGDEEPSAYTNHGRVHGVTSYDNDNDEHDRLRRSSTSPRLSRSTRDEDESIARVIKKVRV</sequence>
<evidence type="ECO:0000313" key="2">
    <source>
        <dbReference type="EMBL" id="KAF9581527.1"/>
    </source>
</evidence>
<reference evidence="2" key="1">
    <citation type="journal article" date="2020" name="Fungal Divers.">
        <title>Resolving the Mortierellaceae phylogeny through synthesis of multi-gene phylogenetics and phylogenomics.</title>
        <authorList>
            <person name="Vandepol N."/>
            <person name="Liber J."/>
            <person name="Desiro A."/>
            <person name="Na H."/>
            <person name="Kennedy M."/>
            <person name="Barry K."/>
            <person name="Grigoriev I.V."/>
            <person name="Miller A.N."/>
            <person name="O'Donnell K."/>
            <person name="Stajich J.E."/>
            <person name="Bonito G."/>
        </authorList>
    </citation>
    <scope>NUCLEOTIDE SEQUENCE</scope>
    <source>
        <strain evidence="2">KOD1015</strain>
    </source>
</reference>
<feature type="compositionally biased region" description="Low complexity" evidence="1">
    <location>
        <begin position="7"/>
        <end position="51"/>
    </location>
</feature>
<gene>
    <name evidence="2" type="ORF">BGW38_001421</name>
</gene>
<feature type="compositionally biased region" description="Polar residues" evidence="1">
    <location>
        <begin position="736"/>
        <end position="745"/>
    </location>
</feature>
<feature type="compositionally biased region" description="Polar residues" evidence="1">
    <location>
        <begin position="638"/>
        <end position="656"/>
    </location>
</feature>
<dbReference type="Proteomes" id="UP000780801">
    <property type="component" value="Unassembled WGS sequence"/>
</dbReference>
<feature type="region of interest" description="Disordered" evidence="1">
    <location>
        <begin position="1"/>
        <end position="147"/>
    </location>
</feature>
<feature type="compositionally biased region" description="Low complexity" evidence="1">
    <location>
        <begin position="774"/>
        <end position="792"/>
    </location>
</feature>
<feature type="compositionally biased region" description="Low complexity" evidence="1">
    <location>
        <begin position="85"/>
        <end position="103"/>
    </location>
</feature>
<name>A0A9P6FTT5_9FUNG</name>
<feature type="compositionally biased region" description="Polar residues" evidence="1">
    <location>
        <begin position="494"/>
        <end position="511"/>
    </location>
</feature>
<dbReference type="AlphaFoldDB" id="A0A9P6FTT5"/>
<protein>
    <submittedName>
        <fullName evidence="2">Uncharacterized protein</fullName>
    </submittedName>
</protein>
<feature type="region of interest" description="Disordered" evidence="1">
    <location>
        <begin position="600"/>
        <end position="869"/>
    </location>
</feature>
<dbReference type="OrthoDB" id="2275774at2759"/>
<feature type="region of interest" description="Disordered" evidence="1">
    <location>
        <begin position="481"/>
        <end position="511"/>
    </location>
</feature>
<evidence type="ECO:0000313" key="3">
    <source>
        <dbReference type="Proteomes" id="UP000780801"/>
    </source>
</evidence>
<feature type="compositionally biased region" description="Low complexity" evidence="1">
    <location>
        <begin position="702"/>
        <end position="719"/>
    </location>
</feature>